<accession>A0A9D1MW14</accession>
<gene>
    <name evidence="1" type="ORF">IAC72_00190</name>
</gene>
<comment type="caution">
    <text evidence="1">The sequence shown here is derived from an EMBL/GenBank/DDBJ whole genome shotgun (WGS) entry which is preliminary data.</text>
</comment>
<protein>
    <submittedName>
        <fullName evidence="1">Uncharacterized protein</fullName>
    </submittedName>
</protein>
<dbReference type="Proteomes" id="UP000886852">
    <property type="component" value="Unassembled WGS sequence"/>
</dbReference>
<sequence>MLQNQLFENPLRAILLSVERFESNSTATKQRVEGQRIAIGKQISFAVV</sequence>
<evidence type="ECO:0000313" key="2">
    <source>
        <dbReference type="Proteomes" id="UP000886852"/>
    </source>
</evidence>
<reference evidence="1" key="2">
    <citation type="journal article" date="2021" name="PeerJ">
        <title>Extensive microbial diversity within the chicken gut microbiome revealed by metagenomics and culture.</title>
        <authorList>
            <person name="Gilroy R."/>
            <person name="Ravi A."/>
            <person name="Getino M."/>
            <person name="Pursley I."/>
            <person name="Horton D.L."/>
            <person name="Alikhan N.F."/>
            <person name="Baker D."/>
            <person name="Gharbi K."/>
            <person name="Hall N."/>
            <person name="Watson M."/>
            <person name="Adriaenssens E.M."/>
            <person name="Foster-Nyarko E."/>
            <person name="Jarju S."/>
            <person name="Secka A."/>
            <person name="Antonio M."/>
            <person name="Oren A."/>
            <person name="Chaudhuri R.R."/>
            <person name="La Ragione R."/>
            <person name="Hildebrand F."/>
            <person name="Pallen M.J."/>
        </authorList>
    </citation>
    <scope>NUCLEOTIDE SEQUENCE</scope>
    <source>
        <strain evidence="1">ChiHjej12B11-7776</strain>
    </source>
</reference>
<evidence type="ECO:0000313" key="1">
    <source>
        <dbReference type="EMBL" id="HIU90420.1"/>
    </source>
</evidence>
<dbReference type="EMBL" id="DVOC01000006">
    <property type="protein sequence ID" value="HIU90420.1"/>
    <property type="molecule type" value="Genomic_DNA"/>
</dbReference>
<proteinExistence type="predicted"/>
<reference evidence="1" key="1">
    <citation type="submission" date="2020-10" db="EMBL/GenBank/DDBJ databases">
        <authorList>
            <person name="Gilroy R."/>
        </authorList>
    </citation>
    <scope>NUCLEOTIDE SEQUENCE</scope>
    <source>
        <strain evidence="1">ChiHjej12B11-7776</strain>
    </source>
</reference>
<organism evidence="1 2">
    <name type="scientific">Candidatus Fimimonas merdipullorum</name>
    <dbReference type="NCBI Taxonomy" id="2840822"/>
    <lineage>
        <taxon>Bacteria</taxon>
        <taxon>Pseudomonadati</taxon>
        <taxon>Myxococcota</taxon>
        <taxon>Myxococcia</taxon>
        <taxon>Myxococcales</taxon>
        <taxon>Cystobacterineae</taxon>
        <taxon>Myxococcaceae</taxon>
        <taxon>Myxococcaceae incertae sedis</taxon>
        <taxon>Candidatus Fimimonas</taxon>
    </lineage>
</organism>
<name>A0A9D1MW14_9BACT</name>
<dbReference type="AlphaFoldDB" id="A0A9D1MW14"/>